<organism evidence="5 6">
    <name type="scientific">Cupriavidus taiwanensis</name>
    <dbReference type="NCBI Taxonomy" id="164546"/>
    <lineage>
        <taxon>Bacteria</taxon>
        <taxon>Pseudomonadati</taxon>
        <taxon>Pseudomonadota</taxon>
        <taxon>Betaproteobacteria</taxon>
        <taxon>Burkholderiales</taxon>
        <taxon>Burkholderiaceae</taxon>
        <taxon>Cupriavidus</taxon>
    </lineage>
</organism>
<evidence type="ECO:0000313" key="6">
    <source>
        <dbReference type="Proteomes" id="UP000256297"/>
    </source>
</evidence>
<comment type="caution">
    <text evidence="5">The sequence shown here is derived from an EMBL/GenBank/DDBJ whole genome shotgun (WGS) entry which is preliminary data.</text>
</comment>
<dbReference type="Gene3D" id="1.10.150.130">
    <property type="match status" value="1"/>
</dbReference>
<name>A0A975XG61_9BURK</name>
<evidence type="ECO:0000259" key="4">
    <source>
        <dbReference type="PROSITE" id="PS51900"/>
    </source>
</evidence>
<dbReference type="Proteomes" id="UP000256297">
    <property type="component" value="Chromosome CBM2589_a"/>
</dbReference>
<sequence length="137" mass="15207">MTSLPANASPLRQRMIDDMRMRQLSPKTKDTYLHIVREFARFLGRSPDTAAVEDLRRYQLHLVDLGTSPVSLNHAITGLKFFFEVTLDRPELMVRMHPVRVPRALPVVLSPMKCGGSSMAGGCFPGSIPSTRSALGN</sequence>
<reference evidence="5 6" key="1">
    <citation type="submission" date="2018-01" db="EMBL/GenBank/DDBJ databases">
        <authorList>
            <person name="Clerissi C."/>
        </authorList>
    </citation>
    <scope>NUCLEOTIDE SEQUENCE [LARGE SCALE GENOMIC DNA]</scope>
    <source>
        <strain evidence="5">Cupriavidus taiwanensis STM 3521</strain>
    </source>
</reference>
<accession>A0A975XG61</accession>
<protein>
    <submittedName>
        <fullName evidence="5">Phage integrase</fullName>
    </submittedName>
</protein>
<evidence type="ECO:0000256" key="1">
    <source>
        <dbReference type="ARBA" id="ARBA00022908"/>
    </source>
</evidence>
<keyword evidence="1" id="KW-0229">DNA integration</keyword>
<feature type="domain" description="Core-binding (CB)" evidence="4">
    <location>
        <begin position="6"/>
        <end position="87"/>
    </location>
</feature>
<proteinExistence type="predicted"/>
<dbReference type="Pfam" id="PF13495">
    <property type="entry name" value="Phage_int_SAM_4"/>
    <property type="match status" value="1"/>
</dbReference>
<evidence type="ECO:0000313" key="5">
    <source>
        <dbReference type="EMBL" id="SOY68883.1"/>
    </source>
</evidence>
<dbReference type="EMBL" id="OFSP01000039">
    <property type="protein sequence ID" value="SOY68883.1"/>
    <property type="molecule type" value="Genomic_DNA"/>
</dbReference>
<evidence type="ECO:0000256" key="3">
    <source>
        <dbReference type="PROSITE-ProRule" id="PRU01248"/>
    </source>
</evidence>
<dbReference type="InterPro" id="IPR004107">
    <property type="entry name" value="Integrase_SAM-like_N"/>
</dbReference>
<evidence type="ECO:0000256" key="2">
    <source>
        <dbReference type="ARBA" id="ARBA00023125"/>
    </source>
</evidence>
<dbReference type="SUPFAM" id="SSF56349">
    <property type="entry name" value="DNA breaking-rejoining enzymes"/>
    <property type="match status" value="1"/>
</dbReference>
<gene>
    <name evidence="5" type="ORF">CBM2589_A90353</name>
</gene>
<dbReference type="AlphaFoldDB" id="A0A975XG61"/>
<keyword evidence="2 3" id="KW-0238">DNA-binding</keyword>
<dbReference type="PROSITE" id="PS51900">
    <property type="entry name" value="CB"/>
    <property type="match status" value="1"/>
</dbReference>
<dbReference type="InterPro" id="IPR044068">
    <property type="entry name" value="CB"/>
</dbReference>
<dbReference type="GO" id="GO:0015074">
    <property type="term" value="P:DNA integration"/>
    <property type="evidence" value="ECO:0007669"/>
    <property type="project" value="UniProtKB-KW"/>
</dbReference>
<dbReference type="InterPro" id="IPR011010">
    <property type="entry name" value="DNA_brk_join_enz"/>
</dbReference>
<dbReference type="GO" id="GO:0003677">
    <property type="term" value="F:DNA binding"/>
    <property type="evidence" value="ECO:0007669"/>
    <property type="project" value="UniProtKB-UniRule"/>
</dbReference>
<dbReference type="InterPro" id="IPR010998">
    <property type="entry name" value="Integrase_recombinase_N"/>
</dbReference>